<dbReference type="Proteomes" id="UP001633002">
    <property type="component" value="Unassembled WGS sequence"/>
</dbReference>
<feature type="compositionally biased region" description="Polar residues" evidence="1">
    <location>
        <begin position="1017"/>
        <end position="1032"/>
    </location>
</feature>
<dbReference type="PANTHER" id="PTHR33836:SF1">
    <property type="entry name" value="LOW-TEMPERATURE-INDUCED 65 KDA PROTEIN-RELATED"/>
    <property type="match status" value="1"/>
</dbReference>
<feature type="compositionally biased region" description="Polar residues" evidence="1">
    <location>
        <begin position="376"/>
        <end position="390"/>
    </location>
</feature>
<feature type="region of interest" description="Disordered" evidence="1">
    <location>
        <begin position="594"/>
        <end position="617"/>
    </location>
</feature>
<feature type="compositionally biased region" description="Low complexity" evidence="1">
    <location>
        <begin position="992"/>
        <end position="1003"/>
    </location>
</feature>
<feature type="compositionally biased region" description="Low complexity" evidence="1">
    <location>
        <begin position="467"/>
        <end position="479"/>
    </location>
</feature>
<name>A0ABD3IE02_9MARC</name>
<feature type="compositionally biased region" description="Polar residues" evidence="1">
    <location>
        <begin position="339"/>
        <end position="356"/>
    </location>
</feature>
<feature type="region of interest" description="Disordered" evidence="1">
    <location>
        <begin position="927"/>
        <end position="970"/>
    </location>
</feature>
<dbReference type="PANTHER" id="PTHR33836">
    <property type="entry name" value="LOW-TEMPERATURE-INDUCED 65 KDA PROTEIN-RELATED"/>
    <property type="match status" value="1"/>
</dbReference>
<dbReference type="InterPro" id="IPR056605">
    <property type="entry name" value="LTI65_LTI78_N"/>
</dbReference>
<dbReference type="InterPro" id="IPR037491">
    <property type="entry name" value="LTI78/LTI65"/>
</dbReference>
<feature type="compositionally biased region" description="Polar residues" evidence="1">
    <location>
        <begin position="453"/>
        <end position="462"/>
    </location>
</feature>
<feature type="region of interest" description="Disordered" evidence="1">
    <location>
        <begin position="514"/>
        <end position="535"/>
    </location>
</feature>
<reference evidence="3 4" key="1">
    <citation type="submission" date="2024-09" db="EMBL/GenBank/DDBJ databases">
        <title>Chromosome-scale assembly of Riccia sorocarpa.</title>
        <authorList>
            <person name="Paukszto L."/>
        </authorList>
    </citation>
    <scope>NUCLEOTIDE SEQUENCE [LARGE SCALE GENOMIC DNA]</scope>
    <source>
        <strain evidence="3">LP-2024</strain>
        <tissue evidence="3">Aerial parts of the thallus</tissue>
    </source>
</reference>
<feature type="compositionally biased region" description="Polar residues" evidence="1">
    <location>
        <begin position="725"/>
        <end position="735"/>
    </location>
</feature>
<dbReference type="EMBL" id="JBJQOH010000001">
    <property type="protein sequence ID" value="KAL3701938.1"/>
    <property type="molecule type" value="Genomic_DNA"/>
</dbReference>
<evidence type="ECO:0000256" key="1">
    <source>
        <dbReference type="SAM" id="MobiDB-lite"/>
    </source>
</evidence>
<proteinExistence type="predicted"/>
<feature type="region of interest" description="Disordered" evidence="1">
    <location>
        <begin position="1"/>
        <end position="357"/>
    </location>
</feature>
<organism evidence="3 4">
    <name type="scientific">Riccia sorocarpa</name>
    <dbReference type="NCBI Taxonomy" id="122646"/>
    <lineage>
        <taxon>Eukaryota</taxon>
        <taxon>Viridiplantae</taxon>
        <taxon>Streptophyta</taxon>
        <taxon>Embryophyta</taxon>
        <taxon>Marchantiophyta</taxon>
        <taxon>Marchantiopsida</taxon>
        <taxon>Marchantiidae</taxon>
        <taxon>Marchantiales</taxon>
        <taxon>Ricciaceae</taxon>
        <taxon>Riccia</taxon>
    </lineage>
</organism>
<sequence>MPQIYGHARESNELTPISLSPAESEEERSREMSTEEPTSQMDTGLPVPSRPADHSGEKKKPSLMKKVKAKAKKLKNKLTPGSGHREDESPAHDHDDDSSSSSSDEEDNYTQETGHTPLASTVNRDDDLRTAHASSVPLSDFEYPGSRPKDQSDVNLGAGLGVPHEDRKFGLLDEPAREDSAAPTSTVPVSSSSPLSQFRSAGPSDAEQAVPTSYNYYNKDPSAAYKTPSPEALGIASRGSESGNTYESPSSFGEESAGVSPILAGSRAFGSGISEPGSEDRSRSESLGGVSQPDYSKRSVDRSEEEDRNARIPVGILAPGAVGTDSRSGREGYDDDSLTTRNYNQDVGVATPTSDVKGTLGAVKDAAAEKVGYGSTDEQTPRDTSGTESQKPIHMRAYEGLTGAAAGVGQKLGVYKDNDYPTSEETTSEPTIAQKAYDTVLGTKDAAAEKLSGPTTGESSVGQKAYDTATGTRDATADTVSRSAEGVSGEPTITQKAYGTVLGVKDAAADKLGYNNQSSTTTGTTQEFTGEPPLTQKAYGAVLGAKDAVADKLGYGTNQPSTTTRTTENVTGEPPLTQKAYDTVFGTKDAVADKLGYGTNQPSTTTRTTENVTGEPPLTQKAYETVVGTKDAVADKLGYGTNQPSTTTGTTTNVTGEKPLTQKAYDAVVGTKDAAADKLGYNTNQPGATTGTAREFTGEQTIAQKAYDTILGTKDAVASKLPLGGNTNQQSTEEPVSQRAYDTAVDSKERLADSVSRGTGEPTVTQKAYGTLLGVKDAAADKLGVGSGVSASATSDETRTPTSSFFDSKAAPVSEFNQRSVEQKPVTQKAAETATGWKDSIANTLGVGGTSNQPTSEVGSRGLTAGTEGKPVTEKVTETGGGLLETLANKLGYQGSATRSPTEEATGDVKGRALEAKDIAAENLKQADVAASSDSTPVSQKAADTAYRAKDATVSTLSPTEHDKALSQTVTESISNLPTLLTEKLGFGGNKSATSSPSGTTGTKDFRGASELDVPVSDSTHNLSPAANTPESPASGGIYDRVSGVVSSIFGGNKRTSATGAGEEYSPASSPSGEANREITDTTPMVTDLSGVDTHRSSPAA</sequence>
<feature type="compositionally biased region" description="Low complexity" evidence="1">
    <location>
        <begin position="181"/>
        <end position="193"/>
    </location>
</feature>
<dbReference type="Pfam" id="PF23403">
    <property type="entry name" value="LTI65_LTI78_N"/>
    <property type="match status" value="1"/>
</dbReference>
<dbReference type="AlphaFoldDB" id="A0ABD3IE02"/>
<feature type="region of interest" description="Disordered" evidence="1">
    <location>
        <begin position="721"/>
        <end position="740"/>
    </location>
</feature>
<feature type="compositionally biased region" description="Polar residues" evidence="1">
    <location>
        <begin position="110"/>
        <end position="122"/>
    </location>
</feature>
<feature type="compositionally biased region" description="Low complexity" evidence="1">
    <location>
        <begin position="515"/>
        <end position="533"/>
    </location>
</feature>
<feature type="compositionally biased region" description="Basic and acidic residues" evidence="1">
    <location>
        <begin position="163"/>
        <end position="180"/>
    </location>
</feature>
<feature type="compositionally biased region" description="Basic residues" evidence="1">
    <location>
        <begin position="61"/>
        <end position="76"/>
    </location>
</feature>
<feature type="region of interest" description="Disordered" evidence="1">
    <location>
        <begin position="449"/>
        <end position="491"/>
    </location>
</feature>
<evidence type="ECO:0000259" key="2">
    <source>
        <dbReference type="Pfam" id="PF23403"/>
    </source>
</evidence>
<feature type="domain" description="LTI65/LTI78 N-terminal" evidence="2">
    <location>
        <begin position="58"/>
        <end position="109"/>
    </location>
</feature>
<keyword evidence="4" id="KW-1185">Reference proteome</keyword>
<feature type="region of interest" description="Disordered" evidence="1">
    <location>
        <begin position="370"/>
        <end position="393"/>
    </location>
</feature>
<feature type="compositionally biased region" description="Polar residues" evidence="1">
    <location>
        <begin position="239"/>
        <end position="253"/>
    </location>
</feature>
<feature type="region of interest" description="Disordered" evidence="1">
    <location>
        <begin position="786"/>
        <end position="875"/>
    </location>
</feature>
<evidence type="ECO:0000313" key="3">
    <source>
        <dbReference type="EMBL" id="KAL3701938.1"/>
    </source>
</evidence>
<feature type="region of interest" description="Disordered" evidence="1">
    <location>
        <begin position="636"/>
        <end position="658"/>
    </location>
</feature>
<protein>
    <recommendedName>
        <fullName evidence="2">LTI65/LTI78 N-terminal domain-containing protein</fullName>
    </recommendedName>
</protein>
<comment type="caution">
    <text evidence="3">The sequence shown here is derived from an EMBL/GenBank/DDBJ whole genome shotgun (WGS) entry which is preliminary data.</text>
</comment>
<accession>A0ABD3IE02</accession>
<feature type="region of interest" description="Disordered" evidence="1">
    <location>
        <begin position="982"/>
        <end position="1101"/>
    </location>
</feature>
<feature type="compositionally biased region" description="Low complexity" evidence="1">
    <location>
        <begin position="640"/>
        <end position="656"/>
    </location>
</feature>
<feature type="compositionally biased region" description="Basic and acidic residues" evidence="1">
    <location>
        <begin position="83"/>
        <end position="97"/>
    </location>
</feature>
<feature type="compositionally biased region" description="Basic and acidic residues" evidence="1">
    <location>
        <begin position="51"/>
        <end position="60"/>
    </location>
</feature>
<gene>
    <name evidence="3" type="ORF">R1sor_019960</name>
</gene>
<feature type="region of interest" description="Disordered" evidence="1">
    <location>
        <begin position="553"/>
        <end position="576"/>
    </location>
</feature>
<evidence type="ECO:0000313" key="4">
    <source>
        <dbReference type="Proteomes" id="UP001633002"/>
    </source>
</evidence>